<evidence type="ECO:0000313" key="1">
    <source>
        <dbReference type="EMBL" id="CAG8747699.1"/>
    </source>
</evidence>
<organism evidence="1 2">
    <name type="scientific">Racocetra persica</name>
    <dbReference type="NCBI Taxonomy" id="160502"/>
    <lineage>
        <taxon>Eukaryota</taxon>
        <taxon>Fungi</taxon>
        <taxon>Fungi incertae sedis</taxon>
        <taxon>Mucoromycota</taxon>
        <taxon>Glomeromycotina</taxon>
        <taxon>Glomeromycetes</taxon>
        <taxon>Diversisporales</taxon>
        <taxon>Gigasporaceae</taxon>
        <taxon>Racocetra</taxon>
    </lineage>
</organism>
<comment type="caution">
    <text evidence="1">The sequence shown here is derived from an EMBL/GenBank/DDBJ whole genome shotgun (WGS) entry which is preliminary data.</text>
</comment>
<sequence>MCNFQLKIIKWIHPSVEHLHFLIILQLNIHTVFTGLIRRDNSDIKTICGEFSFVYPPANASTLDQITIKNDTTITCKWSTQPGSRVVSVVDFELFMDEGPRQGLITVLWDKGVNMTQNSASVEVRIYSSSDIKLPATFLARSFATTDFGPKCTAYT</sequence>
<protein>
    <submittedName>
        <fullName evidence="1">10924_t:CDS:1</fullName>
    </submittedName>
</protein>
<evidence type="ECO:0000313" key="2">
    <source>
        <dbReference type="Proteomes" id="UP000789920"/>
    </source>
</evidence>
<reference evidence="1" key="1">
    <citation type="submission" date="2021-06" db="EMBL/GenBank/DDBJ databases">
        <authorList>
            <person name="Kallberg Y."/>
            <person name="Tangrot J."/>
            <person name="Rosling A."/>
        </authorList>
    </citation>
    <scope>NUCLEOTIDE SEQUENCE</scope>
    <source>
        <strain evidence="1">MA461A</strain>
    </source>
</reference>
<dbReference type="Proteomes" id="UP000789920">
    <property type="component" value="Unassembled WGS sequence"/>
</dbReference>
<accession>A0ACA9QDV0</accession>
<keyword evidence="2" id="KW-1185">Reference proteome</keyword>
<proteinExistence type="predicted"/>
<name>A0ACA9QDV0_9GLOM</name>
<dbReference type="EMBL" id="CAJVQC010031161">
    <property type="protein sequence ID" value="CAG8747699.1"/>
    <property type="molecule type" value="Genomic_DNA"/>
</dbReference>
<gene>
    <name evidence="1" type="ORF">RPERSI_LOCUS13844</name>
</gene>
<feature type="non-terminal residue" evidence="1">
    <location>
        <position position="156"/>
    </location>
</feature>